<dbReference type="SUPFAM" id="SSF54928">
    <property type="entry name" value="RNA-binding domain, RBD"/>
    <property type="match status" value="1"/>
</dbReference>
<dbReference type="PROSITE" id="PS50102">
    <property type="entry name" value="RRM"/>
    <property type="match status" value="1"/>
</dbReference>
<dbReference type="InterPro" id="IPR012677">
    <property type="entry name" value="Nucleotide-bd_a/b_plait_sf"/>
</dbReference>
<accession>A0ABU6SHJ5</accession>
<evidence type="ECO:0000313" key="6">
    <source>
        <dbReference type="Proteomes" id="UP001341840"/>
    </source>
</evidence>
<feature type="domain" description="RRM" evidence="4">
    <location>
        <begin position="29"/>
        <end position="107"/>
    </location>
</feature>
<keyword evidence="1 2" id="KW-0694">RNA-binding</keyword>
<evidence type="ECO:0000313" key="5">
    <source>
        <dbReference type="EMBL" id="MED6135483.1"/>
    </source>
</evidence>
<comment type="caution">
    <text evidence="5">The sequence shown here is derived from an EMBL/GenBank/DDBJ whole genome shotgun (WGS) entry which is preliminary data.</text>
</comment>
<dbReference type="EMBL" id="JASCZI010060712">
    <property type="protein sequence ID" value="MED6135483.1"/>
    <property type="molecule type" value="Genomic_DNA"/>
</dbReference>
<gene>
    <name evidence="5" type="ORF">PIB30_046958</name>
</gene>
<dbReference type="PANTHER" id="PTHR21245">
    <property type="entry name" value="HETEROGENEOUS NUCLEAR RIBONUCLEOPROTEIN"/>
    <property type="match status" value="1"/>
</dbReference>
<sequence length="386" mass="45047">MGFEYWNVWRRQRDTRDCEEFMRLEAISFSVFVDNLPNDVSKKELFYWFKWSGWINDIYLHRKEKKGKNYCFAFVRYTTKGGALKAIRDMNKMILRGHKIGVKETYCRREVMATTIPKNNCREVGTTCPRNTGVRIVKKVREMENDLANELVMMIREEDRGSESRVLVSHNILDEWCFPSYKENPSIVATEKKLQEVLSDASSDYQYIIVRENEAFDDRDDLLQLQDIEKLSSRGSSMKKGSMSEHVQYDREIFATSNSVRPSDLEETINQIWKVHCQGGKNKKGGRQKVTKEDEKLGIEVVNDNDDALEKVQAKDDAPKGVQVNEIEKMKSRDAYVSNVVFETGDYEDGEDLMAILKEQNEAIALKRRKTKQKEKARKSRPKRTK</sequence>
<keyword evidence="6" id="KW-1185">Reference proteome</keyword>
<dbReference type="InterPro" id="IPR000504">
    <property type="entry name" value="RRM_dom"/>
</dbReference>
<feature type="region of interest" description="Disordered" evidence="3">
    <location>
        <begin position="367"/>
        <end position="386"/>
    </location>
</feature>
<protein>
    <recommendedName>
        <fullName evidence="4">RRM domain-containing protein</fullName>
    </recommendedName>
</protein>
<reference evidence="5 6" key="1">
    <citation type="journal article" date="2023" name="Plants (Basel)">
        <title>Bridging the Gap: Combining Genomics and Transcriptomics Approaches to Understand Stylosanthes scabra, an Orphan Legume from the Brazilian Caatinga.</title>
        <authorList>
            <person name="Ferreira-Neto J.R.C."/>
            <person name="da Silva M.D."/>
            <person name="Binneck E."/>
            <person name="de Melo N.F."/>
            <person name="da Silva R.H."/>
            <person name="de Melo A.L.T.M."/>
            <person name="Pandolfi V."/>
            <person name="Bustamante F.O."/>
            <person name="Brasileiro-Vidal A.C."/>
            <person name="Benko-Iseppon A.M."/>
        </authorList>
    </citation>
    <scope>NUCLEOTIDE SEQUENCE [LARGE SCALE GENOMIC DNA]</scope>
    <source>
        <tissue evidence="5">Leaves</tissue>
    </source>
</reference>
<dbReference type="CDD" id="cd00590">
    <property type="entry name" value="RRM_SF"/>
    <property type="match status" value="1"/>
</dbReference>
<dbReference type="SMART" id="SM00360">
    <property type="entry name" value="RRM"/>
    <property type="match status" value="1"/>
</dbReference>
<proteinExistence type="predicted"/>
<dbReference type="Proteomes" id="UP001341840">
    <property type="component" value="Unassembled WGS sequence"/>
</dbReference>
<organism evidence="5 6">
    <name type="scientific">Stylosanthes scabra</name>
    <dbReference type="NCBI Taxonomy" id="79078"/>
    <lineage>
        <taxon>Eukaryota</taxon>
        <taxon>Viridiplantae</taxon>
        <taxon>Streptophyta</taxon>
        <taxon>Embryophyta</taxon>
        <taxon>Tracheophyta</taxon>
        <taxon>Spermatophyta</taxon>
        <taxon>Magnoliopsida</taxon>
        <taxon>eudicotyledons</taxon>
        <taxon>Gunneridae</taxon>
        <taxon>Pentapetalae</taxon>
        <taxon>rosids</taxon>
        <taxon>fabids</taxon>
        <taxon>Fabales</taxon>
        <taxon>Fabaceae</taxon>
        <taxon>Papilionoideae</taxon>
        <taxon>50 kb inversion clade</taxon>
        <taxon>dalbergioids sensu lato</taxon>
        <taxon>Dalbergieae</taxon>
        <taxon>Pterocarpus clade</taxon>
        <taxon>Stylosanthes</taxon>
    </lineage>
</organism>
<dbReference type="InterPro" id="IPR035979">
    <property type="entry name" value="RBD_domain_sf"/>
</dbReference>
<evidence type="ECO:0000256" key="1">
    <source>
        <dbReference type="ARBA" id="ARBA00022884"/>
    </source>
</evidence>
<evidence type="ECO:0000256" key="3">
    <source>
        <dbReference type="SAM" id="MobiDB-lite"/>
    </source>
</evidence>
<dbReference type="Gene3D" id="3.30.70.330">
    <property type="match status" value="1"/>
</dbReference>
<name>A0ABU6SHJ5_9FABA</name>
<evidence type="ECO:0000256" key="2">
    <source>
        <dbReference type="PROSITE-ProRule" id="PRU00176"/>
    </source>
</evidence>
<dbReference type="Pfam" id="PF00076">
    <property type="entry name" value="RRM_1"/>
    <property type="match status" value="1"/>
</dbReference>
<evidence type="ECO:0000259" key="4">
    <source>
        <dbReference type="PROSITE" id="PS50102"/>
    </source>
</evidence>